<evidence type="ECO:0000259" key="12">
    <source>
        <dbReference type="PROSITE" id="PS51883"/>
    </source>
</evidence>
<comment type="caution">
    <text evidence="13">The sequence shown here is derived from an EMBL/GenBank/DDBJ whole genome shotgun (WGS) entry which is preliminary data.</text>
</comment>
<keyword evidence="4 9" id="KW-0479">Metal-binding</keyword>
<comment type="function">
    <text evidence="9">An essential GTPase which binds GTP, GDP and possibly (p)ppGpp with moderate affinity, with high nucleotide exchange rates and a fairly low GTP hydrolysis rate. Plays a role in control of the cell cycle, stress response, ribosome biogenesis and in those bacteria that undergo differentiation, in morphogenesis control.</text>
</comment>
<keyword evidence="7 9" id="KW-0460">Magnesium</keyword>
<evidence type="ECO:0000256" key="9">
    <source>
        <dbReference type="HAMAP-Rule" id="MF_01454"/>
    </source>
</evidence>
<dbReference type="RefSeq" id="WP_319952981.1">
    <property type="nucleotide sequence ID" value="NZ_JAXAVX010000001.1"/>
</dbReference>
<dbReference type="Pfam" id="PF09269">
    <property type="entry name" value="DUF1967"/>
    <property type="match status" value="1"/>
</dbReference>
<dbReference type="EC" id="3.6.5.-" evidence="9"/>
<dbReference type="PRINTS" id="PR00326">
    <property type="entry name" value="GTP1OBG"/>
</dbReference>
<organism evidence="13 14">
    <name type="scientific">Patulibacter brassicae</name>
    <dbReference type="NCBI Taxonomy" id="1705717"/>
    <lineage>
        <taxon>Bacteria</taxon>
        <taxon>Bacillati</taxon>
        <taxon>Actinomycetota</taxon>
        <taxon>Thermoleophilia</taxon>
        <taxon>Solirubrobacterales</taxon>
        <taxon>Patulibacteraceae</taxon>
        <taxon>Patulibacter</taxon>
    </lineage>
</organism>
<keyword evidence="8 9" id="KW-0342">GTP-binding</keyword>
<dbReference type="InterPro" id="IPR006169">
    <property type="entry name" value="GTP1_OBG_dom"/>
</dbReference>
<proteinExistence type="inferred from homology"/>
<dbReference type="InterPro" id="IPR036726">
    <property type="entry name" value="GTP1_OBG_dom_sf"/>
</dbReference>
<dbReference type="Proteomes" id="UP001277761">
    <property type="component" value="Unassembled WGS sequence"/>
</dbReference>
<dbReference type="PANTHER" id="PTHR11702">
    <property type="entry name" value="DEVELOPMENTALLY REGULATED GTP-BINDING PROTEIN-RELATED"/>
    <property type="match status" value="1"/>
</dbReference>
<feature type="binding site" evidence="9">
    <location>
        <position position="170"/>
    </location>
    <ligand>
        <name>Mg(2+)</name>
        <dbReference type="ChEBI" id="CHEBI:18420"/>
    </ligand>
</feature>
<keyword evidence="5 9" id="KW-0547">Nucleotide-binding</keyword>
<dbReference type="InterPro" id="IPR031167">
    <property type="entry name" value="G_OBG"/>
</dbReference>
<feature type="domain" description="OCT" evidence="11">
    <location>
        <begin position="379"/>
        <end position="457"/>
    </location>
</feature>
<comment type="subunit">
    <text evidence="9">Monomer.</text>
</comment>
<dbReference type="Gene3D" id="2.70.210.12">
    <property type="entry name" value="GTP1/OBG domain"/>
    <property type="match status" value="1"/>
</dbReference>
<protein>
    <recommendedName>
        <fullName evidence="9">GTPase Obg</fullName>
        <ecNumber evidence="9">3.6.5.-</ecNumber>
    </recommendedName>
    <alternativeName>
        <fullName evidence="9">GTP-binding protein Obg</fullName>
    </alternativeName>
</protein>
<dbReference type="PROSITE" id="PS00905">
    <property type="entry name" value="GTP1_OBG"/>
    <property type="match status" value="1"/>
</dbReference>
<dbReference type="NCBIfam" id="TIGR03595">
    <property type="entry name" value="Obg_CgtA_exten"/>
    <property type="match status" value="1"/>
</dbReference>
<dbReference type="Pfam" id="PF01018">
    <property type="entry name" value="GTP1_OBG"/>
    <property type="match status" value="1"/>
</dbReference>
<evidence type="ECO:0000256" key="2">
    <source>
        <dbReference type="ARBA" id="ARBA00007699"/>
    </source>
</evidence>
<dbReference type="InterPro" id="IPR014100">
    <property type="entry name" value="GTP-bd_Obg/CgtA"/>
</dbReference>
<dbReference type="PROSITE" id="PS51710">
    <property type="entry name" value="G_OBG"/>
    <property type="match status" value="1"/>
</dbReference>
<evidence type="ECO:0000256" key="3">
    <source>
        <dbReference type="ARBA" id="ARBA00022490"/>
    </source>
</evidence>
<feature type="binding site" evidence="9">
    <location>
        <begin position="209"/>
        <end position="212"/>
    </location>
    <ligand>
        <name>GTP</name>
        <dbReference type="ChEBI" id="CHEBI:37565"/>
    </ligand>
</feature>
<accession>A0ABU4VGK4</accession>
<dbReference type="InterPro" id="IPR036346">
    <property type="entry name" value="GTP-bd_prot_GTP1/OBG_C_sf"/>
</dbReference>
<comment type="similarity">
    <text evidence="2 9">Belongs to the TRAFAC class OBG-HflX-like GTPase superfamily. OBG GTPase family.</text>
</comment>
<sequence>MLSDSARIFVQGGSGGDGCLSFRREAHVPKGGPDGGDGGRGADVLVVCDDSLRDLQSFSRRVHFKAPRGRHGEGALKKGPDGEDLVVRVPPGTQVTGLDGTLHDLLVPGQSVRVAGGGSGGRGNARFAAPTRQSPRFRERGLPGEEGWIDLRLKLLADVGLVGLPNAGKSSLLSRITRAAPKVADYPFTTLEPILGTIQGEERQLIVADIPGLIEGAAEGRGLGHEFLAHVERCRLLVHVLDLAPLDGSDPVDNHATIEAEVAAYDERLAGLPRVLVLSKADLVAPEVAEAARRAWDERLNGRRVDDAGRRLRADGTPLEEWEEDDHAAEVPVLVTSSATRDGLDELRALLLRTVPVRAADDLLAADLTLAQMAEHRLYRPTAARDWRASRDGDGTFRVTGPGIERLLARHDLDNEEALEYVESRLRKMGVIEALREAGFESGDELEIAGLAFELDPEL</sequence>
<feature type="binding site" evidence="9">
    <location>
        <begin position="279"/>
        <end position="282"/>
    </location>
    <ligand>
        <name>GTP</name>
        <dbReference type="ChEBI" id="CHEBI:37565"/>
    </ligand>
</feature>
<dbReference type="NCBIfam" id="NF008956">
    <property type="entry name" value="PRK12299.1"/>
    <property type="match status" value="1"/>
</dbReference>
<dbReference type="PROSITE" id="PS51883">
    <property type="entry name" value="OBG"/>
    <property type="match status" value="1"/>
</dbReference>
<feature type="domain" description="Obg" evidence="12">
    <location>
        <begin position="1"/>
        <end position="156"/>
    </location>
</feature>
<feature type="domain" description="OBG-type G" evidence="10">
    <location>
        <begin position="157"/>
        <end position="356"/>
    </location>
</feature>
<dbReference type="InterPro" id="IPR015349">
    <property type="entry name" value="OCT_dom"/>
</dbReference>
<feature type="binding site" evidence="9">
    <location>
        <position position="190"/>
    </location>
    <ligand>
        <name>Mg(2+)</name>
        <dbReference type="ChEBI" id="CHEBI:18420"/>
    </ligand>
</feature>
<feature type="binding site" evidence="9">
    <location>
        <begin position="188"/>
        <end position="192"/>
    </location>
    <ligand>
        <name>GTP</name>
        <dbReference type="ChEBI" id="CHEBI:37565"/>
    </ligand>
</feature>
<gene>
    <name evidence="13" type="primary">obgE</name>
    <name evidence="9" type="synonym">obg</name>
    <name evidence="13" type="ORF">SK069_04465</name>
</gene>
<dbReference type="PANTHER" id="PTHR11702:SF31">
    <property type="entry name" value="MITOCHONDRIAL RIBOSOME-ASSOCIATED GTPASE 2"/>
    <property type="match status" value="1"/>
</dbReference>
<evidence type="ECO:0000256" key="1">
    <source>
        <dbReference type="ARBA" id="ARBA00001946"/>
    </source>
</evidence>
<dbReference type="Pfam" id="PF01926">
    <property type="entry name" value="MMR_HSR1"/>
    <property type="match status" value="1"/>
</dbReference>
<dbReference type="SUPFAM" id="SSF52540">
    <property type="entry name" value="P-loop containing nucleoside triphosphate hydrolases"/>
    <property type="match status" value="1"/>
</dbReference>
<dbReference type="PROSITE" id="PS51881">
    <property type="entry name" value="OCT"/>
    <property type="match status" value="1"/>
</dbReference>
<evidence type="ECO:0000259" key="11">
    <source>
        <dbReference type="PROSITE" id="PS51881"/>
    </source>
</evidence>
<feature type="binding site" evidence="9">
    <location>
        <begin position="337"/>
        <end position="339"/>
    </location>
    <ligand>
        <name>GTP</name>
        <dbReference type="ChEBI" id="CHEBI:37565"/>
    </ligand>
</feature>
<evidence type="ECO:0000256" key="6">
    <source>
        <dbReference type="ARBA" id="ARBA00022801"/>
    </source>
</evidence>
<name>A0ABU4VGK4_9ACTN</name>
<evidence type="ECO:0000313" key="13">
    <source>
        <dbReference type="EMBL" id="MDX8150839.1"/>
    </source>
</evidence>
<dbReference type="InterPro" id="IPR027417">
    <property type="entry name" value="P-loop_NTPase"/>
</dbReference>
<dbReference type="CDD" id="cd01898">
    <property type="entry name" value="Obg"/>
    <property type="match status" value="1"/>
</dbReference>
<dbReference type="HAMAP" id="MF_01454">
    <property type="entry name" value="GTPase_Obg"/>
    <property type="match status" value="1"/>
</dbReference>
<evidence type="ECO:0000256" key="5">
    <source>
        <dbReference type="ARBA" id="ARBA00022741"/>
    </source>
</evidence>
<comment type="cofactor">
    <cofactor evidence="1 9">
        <name>Mg(2+)</name>
        <dbReference type="ChEBI" id="CHEBI:18420"/>
    </cofactor>
</comment>
<reference evidence="13 14" key="1">
    <citation type="submission" date="2023-11" db="EMBL/GenBank/DDBJ databases">
        <authorList>
            <person name="Xu M."/>
            <person name="Jiang T."/>
        </authorList>
    </citation>
    <scope>NUCLEOTIDE SEQUENCE [LARGE SCALE GENOMIC DNA]</scope>
    <source>
        <strain evidence="13 14">SD</strain>
    </source>
</reference>
<evidence type="ECO:0000256" key="4">
    <source>
        <dbReference type="ARBA" id="ARBA00022723"/>
    </source>
</evidence>
<dbReference type="InterPro" id="IPR006074">
    <property type="entry name" value="GTP1-OBG_CS"/>
</dbReference>
<dbReference type="Gene3D" id="3.30.300.350">
    <property type="entry name" value="GTP-binding protein OBG, C-terminal domain"/>
    <property type="match status" value="1"/>
</dbReference>
<dbReference type="SUPFAM" id="SSF102741">
    <property type="entry name" value="Obg GTP-binding protein C-terminal domain"/>
    <property type="match status" value="1"/>
</dbReference>
<dbReference type="InterPro" id="IPR006073">
    <property type="entry name" value="GTP-bd"/>
</dbReference>
<comment type="subcellular location">
    <subcellularLocation>
        <location evidence="9">Cytoplasm</location>
    </subcellularLocation>
</comment>
<dbReference type="SUPFAM" id="SSF82051">
    <property type="entry name" value="Obg GTP-binding protein N-terminal domain"/>
    <property type="match status" value="1"/>
</dbReference>
<dbReference type="NCBIfam" id="TIGR02729">
    <property type="entry name" value="Obg_CgtA"/>
    <property type="match status" value="1"/>
</dbReference>
<evidence type="ECO:0000259" key="10">
    <source>
        <dbReference type="PROSITE" id="PS51710"/>
    </source>
</evidence>
<evidence type="ECO:0000256" key="7">
    <source>
        <dbReference type="ARBA" id="ARBA00022842"/>
    </source>
</evidence>
<keyword evidence="14" id="KW-1185">Reference proteome</keyword>
<evidence type="ECO:0000313" key="14">
    <source>
        <dbReference type="Proteomes" id="UP001277761"/>
    </source>
</evidence>
<dbReference type="EMBL" id="JAXAVX010000001">
    <property type="protein sequence ID" value="MDX8150839.1"/>
    <property type="molecule type" value="Genomic_DNA"/>
</dbReference>
<dbReference type="NCBIfam" id="NF008955">
    <property type="entry name" value="PRK12297.1"/>
    <property type="match status" value="1"/>
</dbReference>
<keyword evidence="6 9" id="KW-0378">Hydrolase</keyword>
<dbReference type="Gene3D" id="3.40.50.300">
    <property type="entry name" value="P-loop containing nucleotide triphosphate hydrolases"/>
    <property type="match status" value="1"/>
</dbReference>
<feature type="binding site" evidence="9">
    <location>
        <begin position="163"/>
        <end position="170"/>
    </location>
    <ligand>
        <name>GTP</name>
        <dbReference type="ChEBI" id="CHEBI:37565"/>
    </ligand>
</feature>
<dbReference type="InterPro" id="IPR045086">
    <property type="entry name" value="OBG_GTPase"/>
</dbReference>
<keyword evidence="3 9" id="KW-0963">Cytoplasm</keyword>
<evidence type="ECO:0000256" key="8">
    <source>
        <dbReference type="ARBA" id="ARBA00023134"/>
    </source>
</evidence>